<feature type="compositionally biased region" description="Polar residues" evidence="1">
    <location>
        <begin position="76"/>
        <end position="85"/>
    </location>
</feature>
<reference evidence="2" key="3">
    <citation type="journal article" date="2019" name="G3 (Bethesda)">
        <title>Hybrid Assembly of the Genome of the Entomopathogenic Nematode Steinernema carpocapsae Identifies the X-Chromosome.</title>
        <authorList>
            <person name="Serra L."/>
            <person name="Macchietto M."/>
            <person name="Macias-Munoz A."/>
            <person name="McGill C.J."/>
            <person name="Rodriguez I.M."/>
            <person name="Rodriguez B."/>
            <person name="Murad R."/>
            <person name="Mortazavi A."/>
        </authorList>
    </citation>
    <scope>NUCLEOTIDE SEQUENCE [LARGE SCALE GENOMIC DNA]</scope>
    <source>
        <strain evidence="2">ALL</strain>
    </source>
</reference>
<name>A0A4U8V956_STECR</name>
<evidence type="ECO:0000313" key="2">
    <source>
        <dbReference type="EMBL" id="TMS39748.1"/>
    </source>
</evidence>
<organism evidence="2">
    <name type="scientific">Steinernema carpocapsae</name>
    <name type="common">Entomopathogenic nematode</name>
    <dbReference type="NCBI Taxonomy" id="34508"/>
    <lineage>
        <taxon>Eukaryota</taxon>
        <taxon>Metazoa</taxon>
        <taxon>Ecdysozoa</taxon>
        <taxon>Nematoda</taxon>
        <taxon>Chromadorea</taxon>
        <taxon>Rhabditida</taxon>
        <taxon>Tylenchina</taxon>
        <taxon>Panagrolaimomorpha</taxon>
        <taxon>Strongyloidoidea</taxon>
        <taxon>Steinernematidae</taxon>
        <taxon>Steinernema</taxon>
    </lineage>
</organism>
<accession>A0A4U8V956</accession>
<sequence length="85" mass="9464">MKQLVTERENFAAHLPLNRSFSPPHLTNMNISTSRTQQNSIVVFLISGHARTAKSKMLQSHTHGRATKISHVNIGMRSTSDPTLV</sequence>
<dbReference type="AlphaFoldDB" id="A0A4U8V956"/>
<feature type="region of interest" description="Disordered" evidence="1">
    <location>
        <begin position="57"/>
        <end position="85"/>
    </location>
</feature>
<proteinExistence type="predicted"/>
<protein>
    <submittedName>
        <fullName evidence="2">Uncharacterized protein</fullName>
    </submittedName>
</protein>
<gene>
    <name evidence="2" type="ORF">L596_006229</name>
</gene>
<evidence type="ECO:0000256" key="1">
    <source>
        <dbReference type="SAM" id="MobiDB-lite"/>
    </source>
</evidence>
<comment type="caution">
    <text evidence="2">The sequence shown here is derived from an EMBL/GenBank/DDBJ whole genome shotgun (WGS) entry which is preliminary data.</text>
</comment>
<reference evidence="2" key="1">
    <citation type="submission" date="2013-11" db="EMBL/GenBank/DDBJ databases">
        <authorList>
            <person name="Sternberg P."/>
            <person name="Dillman A."/>
            <person name="Macchietto M."/>
        </authorList>
    </citation>
    <scope>NUCLEOTIDE SEQUENCE</scope>
    <source>
        <strain evidence="2">ALL</strain>
    </source>
</reference>
<dbReference type="EMBL" id="AZBU02000001">
    <property type="protein sequence ID" value="TMS39748.1"/>
    <property type="molecule type" value="Genomic_DNA"/>
</dbReference>
<reference evidence="2" key="2">
    <citation type="journal article" date="2015" name="Genome Biol.">
        <title>Comparative genomics of Steinernema reveals deeply conserved gene regulatory networks.</title>
        <authorList>
            <person name="Dillman A.R."/>
            <person name="Macchietto M."/>
            <person name="Porter C.F."/>
            <person name="Rogers A."/>
            <person name="Williams B."/>
            <person name="Antoshechkin I."/>
            <person name="Lee M.M."/>
            <person name="Goodwin Z."/>
            <person name="Lu X."/>
            <person name="Lewis E.E."/>
            <person name="Goodrich-Blair H."/>
            <person name="Stock S.P."/>
            <person name="Adams B.J."/>
            <person name="Sternberg P.W."/>
            <person name="Mortazavi A."/>
        </authorList>
    </citation>
    <scope>NUCLEOTIDE SEQUENCE [LARGE SCALE GENOMIC DNA]</scope>
    <source>
        <strain evidence="2">ALL</strain>
    </source>
</reference>